<evidence type="ECO:0000313" key="1">
    <source>
        <dbReference type="EMBL" id="QHT85150.1"/>
    </source>
</evidence>
<name>A0A6C0HXJ8_9ZZZZ</name>
<reference evidence="1" key="1">
    <citation type="journal article" date="2020" name="Nature">
        <title>Giant virus diversity and host interactions through global metagenomics.</title>
        <authorList>
            <person name="Schulz F."/>
            <person name="Roux S."/>
            <person name="Paez-Espino D."/>
            <person name="Jungbluth S."/>
            <person name="Walsh D.A."/>
            <person name="Denef V.J."/>
            <person name="McMahon K.D."/>
            <person name="Konstantinidis K.T."/>
            <person name="Eloe-Fadrosh E.A."/>
            <person name="Kyrpides N.C."/>
            <person name="Woyke T."/>
        </authorList>
    </citation>
    <scope>NUCLEOTIDE SEQUENCE</scope>
    <source>
        <strain evidence="1">GVMAG-M-3300023184-178</strain>
    </source>
</reference>
<dbReference type="EMBL" id="MN740034">
    <property type="protein sequence ID" value="QHT85150.1"/>
    <property type="molecule type" value="Genomic_DNA"/>
</dbReference>
<sequence length="39" mass="4524">MNLTTCWINNQTRPTAFHSHISSFTCSTIKEEQEKVRPS</sequence>
<dbReference type="AlphaFoldDB" id="A0A6C0HXJ8"/>
<proteinExistence type="predicted"/>
<protein>
    <submittedName>
        <fullName evidence="1">Uncharacterized protein</fullName>
    </submittedName>
</protein>
<organism evidence="1">
    <name type="scientific">viral metagenome</name>
    <dbReference type="NCBI Taxonomy" id="1070528"/>
    <lineage>
        <taxon>unclassified sequences</taxon>
        <taxon>metagenomes</taxon>
        <taxon>organismal metagenomes</taxon>
    </lineage>
</organism>
<accession>A0A6C0HXJ8</accession>